<gene>
    <name evidence="1" type="ORF">AB3X52_01025</name>
</gene>
<evidence type="ECO:0000313" key="1">
    <source>
        <dbReference type="EMBL" id="MEX0426182.1"/>
    </source>
</evidence>
<evidence type="ECO:0008006" key="3">
    <source>
        <dbReference type="Google" id="ProtNLM"/>
    </source>
</evidence>
<accession>A0ABV3SUZ8</accession>
<evidence type="ECO:0000313" key="2">
    <source>
        <dbReference type="Proteomes" id="UP001556631"/>
    </source>
</evidence>
<name>A0ABV3SUZ8_9ACTN</name>
<dbReference type="EMBL" id="JBFPJR010000001">
    <property type="protein sequence ID" value="MEX0426182.1"/>
    <property type="molecule type" value="Genomic_DNA"/>
</dbReference>
<dbReference type="Proteomes" id="UP001556631">
    <property type="component" value="Unassembled WGS sequence"/>
</dbReference>
<organism evidence="1 2">
    <name type="scientific">Nocardioides eburneus</name>
    <dbReference type="NCBI Taxonomy" id="3231482"/>
    <lineage>
        <taxon>Bacteria</taxon>
        <taxon>Bacillati</taxon>
        <taxon>Actinomycetota</taxon>
        <taxon>Actinomycetes</taxon>
        <taxon>Propionibacteriales</taxon>
        <taxon>Nocardioidaceae</taxon>
        <taxon>Nocardioides</taxon>
    </lineage>
</organism>
<proteinExistence type="predicted"/>
<keyword evidence="2" id="KW-1185">Reference proteome</keyword>
<protein>
    <recommendedName>
        <fullName evidence="3">HNH endonuclease</fullName>
    </recommendedName>
</protein>
<reference evidence="1 2" key="1">
    <citation type="submission" date="2024-07" db="EMBL/GenBank/DDBJ databases">
        <authorList>
            <person name="Lee S."/>
            <person name="Kang M."/>
        </authorList>
    </citation>
    <scope>NUCLEOTIDE SEQUENCE [LARGE SCALE GENOMIC DNA]</scope>
    <source>
        <strain evidence="1 2">DS6</strain>
    </source>
</reference>
<sequence>MSKQICYHGWSFDARDEKHPARHVADVRHRCGLPPGHDGTCVCRECGQSPQS</sequence>
<comment type="caution">
    <text evidence="1">The sequence shown here is derived from an EMBL/GenBank/DDBJ whole genome shotgun (WGS) entry which is preliminary data.</text>
</comment>
<dbReference type="RefSeq" id="WP_367990838.1">
    <property type="nucleotide sequence ID" value="NZ_JBFPJR010000001.1"/>
</dbReference>